<dbReference type="AlphaFoldDB" id="A0A0C2SYV3"/>
<evidence type="ECO:0000313" key="1">
    <source>
        <dbReference type="EMBL" id="KIL68715.1"/>
    </source>
</evidence>
<dbReference type="EMBL" id="KN818227">
    <property type="protein sequence ID" value="KIL68715.1"/>
    <property type="molecule type" value="Genomic_DNA"/>
</dbReference>
<accession>A0A0C2SYV3</accession>
<protein>
    <submittedName>
        <fullName evidence="1">Uncharacterized protein</fullName>
    </submittedName>
</protein>
<sequence length="87" mass="9691">MYQLETLASRRSRASQSTRTLKIANLGPCRDLTLLEQCVRFIVRKPSAADEVEAGMRKHLDPAISLLKNGNRHASHCISTSPDILTM</sequence>
<dbReference type="InParanoid" id="A0A0C2SYV3"/>
<proteinExistence type="predicted"/>
<evidence type="ECO:0000313" key="2">
    <source>
        <dbReference type="Proteomes" id="UP000054549"/>
    </source>
</evidence>
<organism evidence="1 2">
    <name type="scientific">Amanita muscaria (strain Koide BX008)</name>
    <dbReference type="NCBI Taxonomy" id="946122"/>
    <lineage>
        <taxon>Eukaryota</taxon>
        <taxon>Fungi</taxon>
        <taxon>Dikarya</taxon>
        <taxon>Basidiomycota</taxon>
        <taxon>Agaricomycotina</taxon>
        <taxon>Agaricomycetes</taxon>
        <taxon>Agaricomycetidae</taxon>
        <taxon>Agaricales</taxon>
        <taxon>Pluteineae</taxon>
        <taxon>Amanitaceae</taxon>
        <taxon>Amanita</taxon>
    </lineage>
</organism>
<gene>
    <name evidence="1" type="ORF">M378DRAFT_157812</name>
</gene>
<reference evidence="1 2" key="1">
    <citation type="submission" date="2014-04" db="EMBL/GenBank/DDBJ databases">
        <title>Evolutionary Origins and Diversification of the Mycorrhizal Mutualists.</title>
        <authorList>
            <consortium name="DOE Joint Genome Institute"/>
            <consortium name="Mycorrhizal Genomics Consortium"/>
            <person name="Kohler A."/>
            <person name="Kuo A."/>
            <person name="Nagy L.G."/>
            <person name="Floudas D."/>
            <person name="Copeland A."/>
            <person name="Barry K.W."/>
            <person name="Cichocki N."/>
            <person name="Veneault-Fourrey C."/>
            <person name="LaButti K."/>
            <person name="Lindquist E.A."/>
            <person name="Lipzen A."/>
            <person name="Lundell T."/>
            <person name="Morin E."/>
            <person name="Murat C."/>
            <person name="Riley R."/>
            <person name="Ohm R."/>
            <person name="Sun H."/>
            <person name="Tunlid A."/>
            <person name="Henrissat B."/>
            <person name="Grigoriev I.V."/>
            <person name="Hibbett D.S."/>
            <person name="Martin F."/>
        </authorList>
    </citation>
    <scope>NUCLEOTIDE SEQUENCE [LARGE SCALE GENOMIC DNA]</scope>
    <source>
        <strain evidence="1 2">Koide BX008</strain>
    </source>
</reference>
<name>A0A0C2SYV3_AMAMK</name>
<dbReference type="Proteomes" id="UP000054549">
    <property type="component" value="Unassembled WGS sequence"/>
</dbReference>
<dbReference type="HOGENOM" id="CLU_2482879_0_0_1"/>
<keyword evidence="2" id="KW-1185">Reference proteome</keyword>